<dbReference type="EMBL" id="AUZM01000035">
    <property type="protein sequence ID" value="ERT06510.1"/>
    <property type="molecule type" value="Genomic_DNA"/>
</dbReference>
<dbReference type="CDD" id="cd06260">
    <property type="entry name" value="DUF820-like"/>
    <property type="match status" value="1"/>
</dbReference>
<dbReference type="GO" id="GO:0004519">
    <property type="term" value="F:endonuclease activity"/>
    <property type="evidence" value="ECO:0007669"/>
    <property type="project" value="UniProtKB-KW"/>
</dbReference>
<dbReference type="PANTHER" id="PTHR34107">
    <property type="entry name" value="SLL0198 PROTEIN-RELATED"/>
    <property type="match status" value="1"/>
</dbReference>
<dbReference type="OrthoDB" id="455378at2"/>
<dbReference type="Gene3D" id="3.90.1570.10">
    <property type="entry name" value="tt1808, chain A"/>
    <property type="match status" value="1"/>
</dbReference>
<dbReference type="RefSeq" id="WP_023067241.1">
    <property type="nucleotide sequence ID" value="NZ_AUZM01000035.1"/>
</dbReference>
<evidence type="ECO:0000313" key="2">
    <source>
        <dbReference type="EMBL" id="ERT06510.1"/>
    </source>
</evidence>
<evidence type="ECO:0000313" key="3">
    <source>
        <dbReference type="Proteomes" id="UP000017127"/>
    </source>
</evidence>
<keyword evidence="2" id="KW-0540">Nuclease</keyword>
<feature type="domain" description="Putative restriction endonuclease" evidence="1">
    <location>
        <begin position="21"/>
        <end position="207"/>
    </location>
</feature>
<protein>
    <submittedName>
        <fullName evidence="2">Restriction endonuclease family protein</fullName>
    </submittedName>
</protein>
<dbReference type="Pfam" id="PF05685">
    <property type="entry name" value="Uma2"/>
    <property type="match status" value="1"/>
</dbReference>
<organism evidence="2 3">
    <name type="scientific">Lyngbya aestuarii BL J</name>
    <dbReference type="NCBI Taxonomy" id="1348334"/>
    <lineage>
        <taxon>Bacteria</taxon>
        <taxon>Bacillati</taxon>
        <taxon>Cyanobacteriota</taxon>
        <taxon>Cyanophyceae</taxon>
        <taxon>Oscillatoriophycideae</taxon>
        <taxon>Oscillatoriales</taxon>
        <taxon>Microcoleaceae</taxon>
        <taxon>Lyngbya</taxon>
    </lineage>
</organism>
<dbReference type="PATRIC" id="fig|1348334.3.peg.3399"/>
<name>U7QHG6_9CYAN</name>
<keyword evidence="2" id="KW-0255">Endonuclease</keyword>
<dbReference type="Proteomes" id="UP000017127">
    <property type="component" value="Unassembled WGS sequence"/>
</dbReference>
<comment type="caution">
    <text evidence="2">The sequence shown here is derived from an EMBL/GenBank/DDBJ whole genome shotgun (WGS) entry which is preliminary data.</text>
</comment>
<dbReference type="AlphaFoldDB" id="U7QHG6"/>
<evidence type="ECO:0000259" key="1">
    <source>
        <dbReference type="Pfam" id="PF05685"/>
    </source>
</evidence>
<dbReference type="SUPFAM" id="SSF52980">
    <property type="entry name" value="Restriction endonuclease-like"/>
    <property type="match status" value="1"/>
</dbReference>
<dbReference type="InterPro" id="IPR011335">
    <property type="entry name" value="Restrct_endonuc-II-like"/>
</dbReference>
<reference evidence="2 3" key="1">
    <citation type="journal article" date="2013" name="Front. Microbiol.">
        <title>Comparative genomic analyses of the cyanobacterium, Lyngbya aestuarii BL J, a powerful hydrogen producer.</title>
        <authorList>
            <person name="Kothari A."/>
            <person name="Vaughn M."/>
            <person name="Garcia-Pichel F."/>
        </authorList>
    </citation>
    <scope>NUCLEOTIDE SEQUENCE [LARGE SCALE GENOMIC DNA]</scope>
    <source>
        <strain evidence="2 3">BL J</strain>
    </source>
</reference>
<keyword evidence="2" id="KW-0378">Hydrolase</keyword>
<proteinExistence type="predicted"/>
<dbReference type="PANTHER" id="PTHR34107:SF7">
    <property type="entry name" value="SLR2092 PROTEIN"/>
    <property type="match status" value="1"/>
</dbReference>
<gene>
    <name evidence="2" type="ORF">M595_3513</name>
</gene>
<dbReference type="InterPro" id="IPR008538">
    <property type="entry name" value="Uma2"/>
</dbReference>
<keyword evidence="3" id="KW-1185">Reference proteome</keyword>
<sequence>MNSTTINLPTPLELMIDLSDDQFFDLCHKNRDFQFERTASGILVIMSPTGGETSNRNIELSYQLQAWSRQNNLGKAFDSSGGFKLPNGAVREAWATPIRSPDASWIQSERWESLTQEQREKFLPLCPDFVVELRSASDCAERTGEANRLKTLQDKMKEYQENGAKLGWLIDPKTKQVEVYRSGQEVEILENPTLLSGESILPGFVLYLTVIW</sequence>
<accession>U7QHG6</accession>
<dbReference type="InterPro" id="IPR012296">
    <property type="entry name" value="Nuclease_put_TT1808"/>
</dbReference>